<evidence type="ECO:0000313" key="1">
    <source>
        <dbReference type="EMBL" id="AYV80025.1"/>
    </source>
</evidence>
<accession>A0A3G4ZYM7</accession>
<gene>
    <name evidence="1" type="ORF">Gaeavirus5_22</name>
</gene>
<proteinExistence type="predicted"/>
<sequence length="37" mass="4483">CFNYQNLQPLWRTDNRKKYNKILDDNPKGNDKSLRSV</sequence>
<organism evidence="1">
    <name type="scientific">Gaeavirus sp</name>
    <dbReference type="NCBI Taxonomy" id="2487767"/>
    <lineage>
        <taxon>Viruses</taxon>
        <taxon>Varidnaviria</taxon>
        <taxon>Bamfordvirae</taxon>
        <taxon>Nucleocytoviricota</taxon>
        <taxon>Megaviricetes</taxon>
        <taxon>Imitervirales</taxon>
        <taxon>Mimiviridae</taxon>
        <taxon>Klosneuvirinae</taxon>
    </lineage>
</organism>
<feature type="non-terminal residue" evidence="1">
    <location>
        <position position="1"/>
    </location>
</feature>
<protein>
    <submittedName>
        <fullName evidence="1">Uncharacterized protein</fullName>
    </submittedName>
</protein>
<reference evidence="1" key="1">
    <citation type="submission" date="2018-10" db="EMBL/GenBank/DDBJ databases">
        <title>Hidden diversity of soil giant viruses.</title>
        <authorList>
            <person name="Schulz F."/>
            <person name="Alteio L."/>
            <person name="Goudeau D."/>
            <person name="Ryan E.M."/>
            <person name="Malmstrom R.R."/>
            <person name="Blanchard J."/>
            <person name="Woyke T."/>
        </authorList>
    </citation>
    <scope>NUCLEOTIDE SEQUENCE</scope>
    <source>
        <strain evidence="1">GAV1</strain>
    </source>
</reference>
<name>A0A3G4ZYM7_9VIRU</name>
<dbReference type="EMBL" id="MK072203">
    <property type="protein sequence ID" value="AYV80025.1"/>
    <property type="molecule type" value="Genomic_DNA"/>
</dbReference>